<feature type="region of interest" description="Disordered" evidence="1">
    <location>
        <begin position="1"/>
        <end position="29"/>
    </location>
</feature>
<reference evidence="2" key="1">
    <citation type="submission" date="2020-05" db="EMBL/GenBank/DDBJ databases">
        <title>Phylogenomic resolution of chytrid fungi.</title>
        <authorList>
            <person name="Stajich J.E."/>
            <person name="Amses K."/>
            <person name="Simmons R."/>
            <person name="Seto K."/>
            <person name="Myers J."/>
            <person name="Bonds A."/>
            <person name="Quandt C.A."/>
            <person name="Barry K."/>
            <person name="Liu P."/>
            <person name="Grigoriev I."/>
            <person name="Longcore J.E."/>
            <person name="James T.Y."/>
        </authorList>
    </citation>
    <scope>NUCLEOTIDE SEQUENCE</scope>
    <source>
        <strain evidence="2">JEL0318</strain>
    </source>
</reference>
<protein>
    <submittedName>
        <fullName evidence="2">Uncharacterized protein</fullName>
    </submittedName>
</protein>
<sequence>MSAALVATGEADTSPAGGKSQNGASGDTAVRRKFLDQFEVTNDTQMTGFDPERDFTAPVRGRSLTDDMSTKRKKRKVSVVGRGIPVL</sequence>
<dbReference type="Proteomes" id="UP001212841">
    <property type="component" value="Unassembled WGS sequence"/>
</dbReference>
<feature type="region of interest" description="Disordered" evidence="1">
    <location>
        <begin position="42"/>
        <end position="87"/>
    </location>
</feature>
<comment type="caution">
    <text evidence="2">The sequence shown here is derived from an EMBL/GenBank/DDBJ whole genome shotgun (WGS) entry which is preliminary data.</text>
</comment>
<evidence type="ECO:0000313" key="3">
    <source>
        <dbReference type="Proteomes" id="UP001212841"/>
    </source>
</evidence>
<feature type="compositionally biased region" description="Low complexity" evidence="1">
    <location>
        <begin position="78"/>
        <end position="87"/>
    </location>
</feature>
<keyword evidence="3" id="KW-1185">Reference proteome</keyword>
<evidence type="ECO:0000256" key="1">
    <source>
        <dbReference type="SAM" id="MobiDB-lite"/>
    </source>
</evidence>
<organism evidence="2 3">
    <name type="scientific">Rhizophlyctis rosea</name>
    <dbReference type="NCBI Taxonomy" id="64517"/>
    <lineage>
        <taxon>Eukaryota</taxon>
        <taxon>Fungi</taxon>
        <taxon>Fungi incertae sedis</taxon>
        <taxon>Chytridiomycota</taxon>
        <taxon>Chytridiomycota incertae sedis</taxon>
        <taxon>Chytridiomycetes</taxon>
        <taxon>Rhizophlyctidales</taxon>
        <taxon>Rhizophlyctidaceae</taxon>
        <taxon>Rhizophlyctis</taxon>
    </lineage>
</organism>
<dbReference type="EMBL" id="JADGJD010000036">
    <property type="protein sequence ID" value="KAJ3056361.1"/>
    <property type="molecule type" value="Genomic_DNA"/>
</dbReference>
<gene>
    <name evidence="2" type="ORF">HK097_007198</name>
</gene>
<evidence type="ECO:0000313" key="2">
    <source>
        <dbReference type="EMBL" id="KAJ3056361.1"/>
    </source>
</evidence>
<accession>A0AAD5SJH2</accession>
<dbReference type="AlphaFoldDB" id="A0AAD5SJH2"/>
<name>A0AAD5SJH2_9FUNG</name>
<proteinExistence type="predicted"/>